<dbReference type="Proteomes" id="UP001355653">
    <property type="component" value="Unassembled WGS sequence"/>
</dbReference>
<evidence type="ECO:0000313" key="7">
    <source>
        <dbReference type="EMBL" id="MEB4794676.1"/>
    </source>
</evidence>
<protein>
    <submittedName>
        <fullName evidence="7">Extracellular solute-binding protein</fullName>
    </submittedName>
</protein>
<reference evidence="7 8" key="1">
    <citation type="submission" date="2023-03" db="EMBL/GenBank/DDBJ databases">
        <title>Bacillus Genome Sequencing.</title>
        <authorList>
            <person name="Dunlap C."/>
        </authorList>
    </citation>
    <scope>NUCLEOTIDE SEQUENCE [LARGE SCALE GENOMIC DNA]</scope>
    <source>
        <strain evidence="7 8">NRS-1351</strain>
    </source>
</reference>
<keyword evidence="1" id="KW-1003">Cell membrane</keyword>
<comment type="caution">
    <text evidence="7">The sequence shown here is derived from an EMBL/GenBank/DDBJ whole genome shotgun (WGS) entry which is preliminary data.</text>
</comment>
<dbReference type="PANTHER" id="PTHR43649">
    <property type="entry name" value="ARABINOSE-BINDING PROTEIN-RELATED"/>
    <property type="match status" value="1"/>
</dbReference>
<dbReference type="Gene3D" id="3.40.190.10">
    <property type="entry name" value="Periplasmic binding protein-like II"/>
    <property type="match status" value="2"/>
</dbReference>
<keyword evidence="8" id="KW-1185">Reference proteome</keyword>
<dbReference type="PANTHER" id="PTHR43649:SF33">
    <property type="entry name" value="POLYGALACTURONAN_RHAMNOGALACTURONAN-BINDING PROTEIN YTCQ"/>
    <property type="match status" value="1"/>
</dbReference>
<evidence type="ECO:0000256" key="2">
    <source>
        <dbReference type="ARBA" id="ARBA00022729"/>
    </source>
</evidence>
<keyword evidence="2 6" id="KW-0732">Signal</keyword>
<evidence type="ECO:0000256" key="1">
    <source>
        <dbReference type="ARBA" id="ARBA00022475"/>
    </source>
</evidence>
<keyword evidence="5" id="KW-0449">Lipoprotein</keyword>
<evidence type="ECO:0000256" key="5">
    <source>
        <dbReference type="ARBA" id="ARBA00023288"/>
    </source>
</evidence>
<dbReference type="Pfam" id="PF01547">
    <property type="entry name" value="SBP_bac_1"/>
    <property type="match status" value="1"/>
</dbReference>
<sequence>MRRSMKRGFIFVTALMVITVPLAACSSSNKDAGTNGSGENSSEKTTTFSMMYSDSAAYPFNKEWPALKQMQTLKNVKLDVQAVPDKDYANKFKIVTSSGTLPDLISSVDHPSLMSVAETGVLLNINDYLDKLPNFQKKVKEYKIDDELENWETKDGKLYILPQMNEAALYNTAPVIRTDLLKKYGLQVPKTMDELYSVLKVFKEKDPASYPMANLIGANTLRSISGAAWGIDPSYNGFMYDSASNSFTYAYTSDNYKQYVKYLNKLITEKLADPELYTSSLDSWKQKMATGKSTFTYTWISELAQLNADGKKNVGPDFELTPLPPIAGPGGVKAASTTRIKDGLVIPASAAKKPYFDKLLAFVDWLYSDEGNVPFTWGIKDQTYVEVNGKKDFSDAVKNSSSIQKSLWDIGAANTNYAMLYPYDWFIKVLNNPLVGTLTEEAKAKNWFPAITKVPKLKAEQKEEENMLVTTVNDLFAKTHEQFVYNKVNIDTEWNNYVKDMDARGVTKLKKIYNDSLAK</sequence>
<dbReference type="EMBL" id="JAROBY010000017">
    <property type="protein sequence ID" value="MEB4794676.1"/>
    <property type="molecule type" value="Genomic_DNA"/>
</dbReference>
<gene>
    <name evidence="7" type="ORF">P5G65_12275</name>
</gene>
<dbReference type="SUPFAM" id="SSF53850">
    <property type="entry name" value="Periplasmic binding protein-like II"/>
    <property type="match status" value="1"/>
</dbReference>
<keyword evidence="4" id="KW-0564">Palmitate</keyword>
<dbReference type="RefSeq" id="WP_127458354.1">
    <property type="nucleotide sequence ID" value="NZ_JAROBY010000017.1"/>
</dbReference>
<dbReference type="InterPro" id="IPR050490">
    <property type="entry name" value="Bact_solute-bd_prot1"/>
</dbReference>
<evidence type="ECO:0000313" key="8">
    <source>
        <dbReference type="Proteomes" id="UP001355653"/>
    </source>
</evidence>
<organism evidence="7 8">
    <name type="scientific">Paenibacillus chondroitinus</name>
    <dbReference type="NCBI Taxonomy" id="59842"/>
    <lineage>
        <taxon>Bacteria</taxon>
        <taxon>Bacillati</taxon>
        <taxon>Bacillota</taxon>
        <taxon>Bacilli</taxon>
        <taxon>Bacillales</taxon>
        <taxon>Paenibacillaceae</taxon>
        <taxon>Paenibacillus</taxon>
    </lineage>
</organism>
<feature type="signal peptide" evidence="6">
    <location>
        <begin position="1"/>
        <end position="23"/>
    </location>
</feature>
<proteinExistence type="predicted"/>
<name>A0ABU6DCQ3_9BACL</name>
<accession>A0ABU6DCQ3</accession>
<evidence type="ECO:0000256" key="4">
    <source>
        <dbReference type="ARBA" id="ARBA00023139"/>
    </source>
</evidence>
<evidence type="ECO:0000256" key="6">
    <source>
        <dbReference type="SAM" id="SignalP"/>
    </source>
</evidence>
<evidence type="ECO:0000256" key="3">
    <source>
        <dbReference type="ARBA" id="ARBA00023136"/>
    </source>
</evidence>
<feature type="chain" id="PRO_5047338030" evidence="6">
    <location>
        <begin position="24"/>
        <end position="519"/>
    </location>
</feature>
<dbReference type="InterPro" id="IPR006059">
    <property type="entry name" value="SBP"/>
</dbReference>
<keyword evidence="3" id="KW-0472">Membrane</keyword>